<dbReference type="EMBL" id="JANPWZ010000902">
    <property type="protein sequence ID" value="KAJ3570767.1"/>
    <property type="molecule type" value="Genomic_DNA"/>
</dbReference>
<accession>A0A9W8NDD1</accession>
<dbReference type="AlphaFoldDB" id="A0A9W8NDD1"/>
<name>A0A9W8NDD1_9PEZI</name>
<dbReference type="InterPro" id="IPR010730">
    <property type="entry name" value="HET"/>
</dbReference>
<evidence type="ECO:0000259" key="1">
    <source>
        <dbReference type="Pfam" id="PF06985"/>
    </source>
</evidence>
<dbReference type="InterPro" id="IPR052895">
    <property type="entry name" value="HetReg/Transcr_Mod"/>
</dbReference>
<organism evidence="2 3">
    <name type="scientific">Xylaria arbuscula</name>
    <dbReference type="NCBI Taxonomy" id="114810"/>
    <lineage>
        <taxon>Eukaryota</taxon>
        <taxon>Fungi</taxon>
        <taxon>Dikarya</taxon>
        <taxon>Ascomycota</taxon>
        <taxon>Pezizomycotina</taxon>
        <taxon>Sordariomycetes</taxon>
        <taxon>Xylariomycetidae</taxon>
        <taxon>Xylariales</taxon>
        <taxon>Xylariaceae</taxon>
        <taxon>Xylaria</taxon>
    </lineage>
</organism>
<dbReference type="PANTHER" id="PTHR24148:SF64">
    <property type="entry name" value="HETEROKARYON INCOMPATIBILITY DOMAIN-CONTAINING PROTEIN"/>
    <property type="match status" value="1"/>
</dbReference>
<dbReference type="Pfam" id="PF06985">
    <property type="entry name" value="HET"/>
    <property type="match status" value="1"/>
</dbReference>
<dbReference type="PANTHER" id="PTHR24148">
    <property type="entry name" value="ANKYRIN REPEAT DOMAIN-CONTAINING PROTEIN 39 HOMOLOG-RELATED"/>
    <property type="match status" value="1"/>
</dbReference>
<feature type="domain" description="Heterokaryon incompatibility" evidence="1">
    <location>
        <begin position="47"/>
        <end position="210"/>
    </location>
</feature>
<proteinExistence type="predicted"/>
<reference evidence="2" key="1">
    <citation type="submission" date="2022-07" db="EMBL/GenBank/DDBJ databases">
        <title>Genome Sequence of Xylaria arbuscula.</title>
        <authorList>
            <person name="Buettner E."/>
        </authorList>
    </citation>
    <scope>NUCLEOTIDE SEQUENCE</scope>
    <source>
        <strain evidence="2">VT107</strain>
    </source>
</reference>
<protein>
    <recommendedName>
        <fullName evidence="1">Heterokaryon incompatibility domain-containing protein</fullName>
    </recommendedName>
</protein>
<sequence length="650" mass="74058">MALQYYCPLKPENREIRLLSLEPGSSSDDIYIRLYHHCLSTTAGPSYEALSYVWGSGQNDKPIQIRKQNGRTQQIFVTQNLYIALTQLRHERSTRDLWVDAICIDQTNVSERSQQVAMMGDIYRGATRVIAWLGLEGNDSTYALQFMSNLSSQVIVNWVTNDVEFSDTCETKLSVDRSGRQRLLMSRRECDAIYHILMRPWFERLWIRQEIALGSKNGILLCGEESIHWSDFRDAFLCIYCRVEPDAFGDMYEPFLARGQLIYGLSTMQSYGTLEESREQIGQSKCTDPRDKIYGILNIISDEDQKIGIYPDYSSSVAETFQNTASQWIKHYRRLNILLSCEMAPTTADIPSWVPDWSTPLSSQPVWRPVENDSWADDLVLFSFPASRTLRLFGVACATMNGRYDLTGIKPGMDPHAVSDELRKILSLGLQAAPAKHYKTGETATEAIYRTLGVGEFSDSYYPPSTSVPGYQDYFSVIKDLSQDEVSRFTRSYADSISQFARGRCFFTTEEGHIGMAASSAQTGDIVCDILGCDIPLLLRPIVKGPNKCYQLVSHCYIHGLMGHEAILGELPANYQQIFYYDESKGEHMIGYLNHISKEIQKEDPRPRRQEVERMAMSLRETMGISKLEEEYSLKIWRDSGVDIMPFDVI</sequence>
<comment type="caution">
    <text evidence="2">The sequence shown here is derived from an EMBL/GenBank/DDBJ whole genome shotgun (WGS) entry which is preliminary data.</text>
</comment>
<evidence type="ECO:0000313" key="2">
    <source>
        <dbReference type="EMBL" id="KAJ3570767.1"/>
    </source>
</evidence>
<dbReference type="Proteomes" id="UP001148614">
    <property type="component" value="Unassembled WGS sequence"/>
</dbReference>
<dbReference type="Pfam" id="PF26639">
    <property type="entry name" value="Het-6_barrel"/>
    <property type="match status" value="1"/>
</dbReference>
<gene>
    <name evidence="2" type="ORF">NPX13_g5619</name>
</gene>
<keyword evidence="3" id="KW-1185">Reference proteome</keyword>
<dbReference type="VEuPathDB" id="FungiDB:F4678DRAFT_452877"/>
<evidence type="ECO:0000313" key="3">
    <source>
        <dbReference type="Proteomes" id="UP001148614"/>
    </source>
</evidence>